<organism evidence="1 2">
    <name type="scientific">Mycobacterium nebraskense</name>
    <dbReference type="NCBI Taxonomy" id="244292"/>
    <lineage>
        <taxon>Bacteria</taxon>
        <taxon>Bacillati</taxon>
        <taxon>Actinomycetota</taxon>
        <taxon>Actinomycetes</taxon>
        <taxon>Mycobacteriales</taxon>
        <taxon>Mycobacteriaceae</taxon>
        <taxon>Mycobacterium</taxon>
    </lineage>
</organism>
<gene>
    <name evidence="1" type="ORF">AWC17_06385</name>
</gene>
<evidence type="ECO:0000313" key="1">
    <source>
        <dbReference type="EMBL" id="ORW21712.1"/>
    </source>
</evidence>
<proteinExistence type="predicted"/>
<evidence type="ECO:0000313" key="2">
    <source>
        <dbReference type="Proteomes" id="UP000193781"/>
    </source>
</evidence>
<reference evidence="1 2" key="1">
    <citation type="submission" date="2016-01" db="EMBL/GenBank/DDBJ databases">
        <title>The new phylogeny of the genus Mycobacterium.</title>
        <authorList>
            <person name="Tarcisio F."/>
            <person name="Conor M."/>
            <person name="Antonella G."/>
            <person name="Elisabetta G."/>
            <person name="Giulia F.S."/>
            <person name="Sara T."/>
            <person name="Anna F."/>
            <person name="Clotilde B."/>
            <person name="Roberto B."/>
            <person name="Veronica D.S."/>
            <person name="Fabio R."/>
            <person name="Monica P."/>
            <person name="Olivier J."/>
            <person name="Enrico T."/>
            <person name="Nicola S."/>
        </authorList>
    </citation>
    <scope>NUCLEOTIDE SEQUENCE [LARGE SCALE GENOMIC DNA]</scope>
    <source>
        <strain evidence="1 2">DSM 44803</strain>
    </source>
</reference>
<dbReference type="Proteomes" id="UP000193781">
    <property type="component" value="Unassembled WGS sequence"/>
</dbReference>
<keyword evidence="2" id="KW-1185">Reference proteome</keyword>
<accession>A0A0F5NAM2</accession>
<dbReference type="AlphaFoldDB" id="A0A0F5NAM2"/>
<comment type="caution">
    <text evidence="1">The sequence shown here is derived from an EMBL/GenBank/DDBJ whole genome shotgun (WGS) entry which is preliminary data.</text>
</comment>
<sequence>MDGATLDEGVVVGVVVVLLGPLLPPPPQPTASTSMAAPPNSATEVLAADLIEIPNPHLNHVQLVHFSLPRHEPVQTGFDAGTSAHEMPMAHHRDGPSEGASHRRQSVRWQLRVQQNRGAWGADGPSRANGPSATKIVSADNCCYAGIYLRGNKKFSYS</sequence>
<protein>
    <submittedName>
        <fullName evidence="1">Uncharacterized protein</fullName>
    </submittedName>
</protein>
<dbReference type="EMBL" id="LQPH01000126">
    <property type="protein sequence ID" value="ORW21712.1"/>
    <property type="molecule type" value="Genomic_DNA"/>
</dbReference>
<name>A0A0F5NAM2_9MYCO</name>